<reference evidence="1 2" key="1">
    <citation type="submission" date="2024-01" db="EMBL/GenBank/DDBJ databases">
        <authorList>
            <person name="Waweru B."/>
        </authorList>
    </citation>
    <scope>NUCLEOTIDE SEQUENCE [LARGE SCALE GENOMIC DNA]</scope>
</reference>
<protein>
    <submittedName>
        <fullName evidence="1">Uncharacterized protein</fullName>
    </submittedName>
</protein>
<keyword evidence="2" id="KW-1185">Reference proteome</keyword>
<proteinExistence type="predicted"/>
<organism evidence="1 2">
    <name type="scientific">Dovyalis caffra</name>
    <dbReference type="NCBI Taxonomy" id="77055"/>
    <lineage>
        <taxon>Eukaryota</taxon>
        <taxon>Viridiplantae</taxon>
        <taxon>Streptophyta</taxon>
        <taxon>Embryophyta</taxon>
        <taxon>Tracheophyta</taxon>
        <taxon>Spermatophyta</taxon>
        <taxon>Magnoliopsida</taxon>
        <taxon>eudicotyledons</taxon>
        <taxon>Gunneridae</taxon>
        <taxon>Pentapetalae</taxon>
        <taxon>rosids</taxon>
        <taxon>fabids</taxon>
        <taxon>Malpighiales</taxon>
        <taxon>Salicaceae</taxon>
        <taxon>Flacourtieae</taxon>
        <taxon>Dovyalis</taxon>
    </lineage>
</organism>
<comment type="caution">
    <text evidence="1">The sequence shown here is derived from an EMBL/GenBank/DDBJ whole genome shotgun (WGS) entry which is preliminary data.</text>
</comment>
<name>A0AAV1SFZ7_9ROSI</name>
<evidence type="ECO:0000313" key="2">
    <source>
        <dbReference type="Proteomes" id="UP001314170"/>
    </source>
</evidence>
<accession>A0AAV1SFZ7</accession>
<dbReference type="EMBL" id="CAWUPB010001184">
    <property type="protein sequence ID" value="CAK7350324.1"/>
    <property type="molecule type" value="Genomic_DNA"/>
</dbReference>
<dbReference type="AlphaFoldDB" id="A0AAV1SFZ7"/>
<gene>
    <name evidence="1" type="ORF">DCAF_LOCUS23052</name>
</gene>
<evidence type="ECO:0000313" key="1">
    <source>
        <dbReference type="EMBL" id="CAK7350324.1"/>
    </source>
</evidence>
<sequence length="330" mass="37112">MVDEKGPSERILLQQFGHSIHRPCQALLECNNENAPIAVEGRTRTENKRVIVRSRFFQHKSMNKNDQDNKQEMLSVKDAVASDMCADSVLEGSDNTRTGNREITIRTPFFQHKSVNENDQDNKQDMLSVKDAVASDMCEDSVLEGSDNKRTGNRGITLRSSFFQHKSVDENDQDNKQERLFVRDDAANNIHEDFILESPSEDKFSNCIIMKRKTSPNDSVQRNMEAKHICTDASLPDNGSDPHLNKTLAGKKFEEQKFGSDISHISHYSNIAEKSIERFVSVISSFRYNSTGSRASGLRAPLKNIQNTCANSHVHTRGLGVNNFVCSASD</sequence>
<dbReference type="Proteomes" id="UP001314170">
    <property type="component" value="Unassembled WGS sequence"/>
</dbReference>